<name>A0ABY6RV32_PODCO</name>
<protein>
    <submittedName>
        <fullName evidence="2">Uncharacterized protein</fullName>
    </submittedName>
</protein>
<dbReference type="EMBL" id="LR026964">
    <property type="protein sequence ID" value="VBB72139.1"/>
    <property type="molecule type" value="Genomic_DNA"/>
</dbReference>
<feature type="compositionally biased region" description="Acidic residues" evidence="1">
    <location>
        <begin position="216"/>
        <end position="225"/>
    </location>
</feature>
<evidence type="ECO:0000313" key="3">
    <source>
        <dbReference type="Proteomes" id="UP000280685"/>
    </source>
</evidence>
<dbReference type="SUPFAM" id="SSF101447">
    <property type="entry name" value="Formin homology 2 domain (FH2 domain)"/>
    <property type="match status" value="1"/>
</dbReference>
<organism evidence="2 3">
    <name type="scientific">Podospora comata</name>
    <dbReference type="NCBI Taxonomy" id="48703"/>
    <lineage>
        <taxon>Eukaryota</taxon>
        <taxon>Fungi</taxon>
        <taxon>Dikarya</taxon>
        <taxon>Ascomycota</taxon>
        <taxon>Pezizomycotina</taxon>
        <taxon>Sordariomycetes</taxon>
        <taxon>Sordariomycetidae</taxon>
        <taxon>Sordariales</taxon>
        <taxon>Podosporaceae</taxon>
        <taxon>Podospora</taxon>
    </lineage>
</organism>
<feature type="region of interest" description="Disordered" evidence="1">
    <location>
        <begin position="21"/>
        <end position="55"/>
    </location>
</feature>
<evidence type="ECO:0000313" key="2">
    <source>
        <dbReference type="EMBL" id="VBB72139.1"/>
    </source>
</evidence>
<feature type="region of interest" description="Disordered" evidence="1">
    <location>
        <begin position="202"/>
        <end position="229"/>
    </location>
</feature>
<proteinExistence type="predicted"/>
<feature type="compositionally biased region" description="Pro residues" evidence="1">
    <location>
        <begin position="28"/>
        <end position="45"/>
    </location>
</feature>
<dbReference type="Proteomes" id="UP000280685">
    <property type="component" value="Chromosome 1"/>
</dbReference>
<feature type="region of interest" description="Disordered" evidence="1">
    <location>
        <begin position="246"/>
        <end position="266"/>
    </location>
</feature>
<evidence type="ECO:0000256" key="1">
    <source>
        <dbReference type="SAM" id="MobiDB-lite"/>
    </source>
</evidence>
<gene>
    <name evidence="2" type="ORF">PODCO_107155</name>
</gene>
<keyword evidence="3" id="KW-1185">Reference proteome</keyword>
<reference evidence="2" key="1">
    <citation type="submission" date="2018-02" db="EMBL/GenBank/DDBJ databases">
        <authorList>
            <person name="Silar P."/>
        </authorList>
    </citation>
    <scope>NUCLEOTIDE SEQUENCE [LARGE SCALE GENOMIC DNA]</scope>
    <source>
        <strain evidence="2">T</strain>
    </source>
</reference>
<sequence length="337" mass="38207">MIIHPPLPKLTIYPPLPPSPLLHSPLPSSTPSPPPPPPPPPPTILPRPKSKPQLHTHLHHQTYNSLLSLPLAFSLSLPSTLLSPSNLRTAPLELNLYFPHNRSCTLLRDLDDFFTLKNGCGWVPPDEGQSAAEQVAGRIDRLKELLFQWERIIPLHGPQDQAGIDEEGWKEWWEERVHLSQRKVDEEDKTDEEDVPFVPDCRMDEEDVPEHGKDAVDDDTDDEDTPFVPDHRRTIAIDGKQTVIIGIDPSDRPAGVPPRSEQERRKQTDAINKARLRTIRGRNHHHRFKTSELESLLQQFLGQVLQKEMGARLAGARSDNTSLEHFLRRREGDCGGR</sequence>
<accession>A0ABY6RV32</accession>